<proteinExistence type="predicted"/>
<comment type="caution">
    <text evidence="2">The sequence shown here is derived from an EMBL/GenBank/DDBJ whole genome shotgun (WGS) entry which is preliminary data.</text>
</comment>
<name>A0A919GIZ0_9ACTN</name>
<feature type="compositionally biased region" description="Basic and acidic residues" evidence="1">
    <location>
        <begin position="1"/>
        <end position="15"/>
    </location>
</feature>
<organism evidence="2 3">
    <name type="scientific">Streptomyces sulfonofaciens</name>
    <dbReference type="NCBI Taxonomy" id="68272"/>
    <lineage>
        <taxon>Bacteria</taxon>
        <taxon>Bacillati</taxon>
        <taxon>Actinomycetota</taxon>
        <taxon>Actinomycetes</taxon>
        <taxon>Kitasatosporales</taxon>
        <taxon>Streptomycetaceae</taxon>
        <taxon>Streptomyces</taxon>
    </lineage>
</organism>
<feature type="region of interest" description="Disordered" evidence="1">
    <location>
        <begin position="1"/>
        <end position="63"/>
    </location>
</feature>
<evidence type="ECO:0000256" key="1">
    <source>
        <dbReference type="SAM" id="MobiDB-lite"/>
    </source>
</evidence>
<sequence>MVSDRTHRAAREEAAAGHAAAVGRPAGHTGPGGRGTLPYGPKDLALRAGGPGPAGPRPGARRR</sequence>
<gene>
    <name evidence="2" type="ORF">GCM10018793_54230</name>
</gene>
<accession>A0A919GIZ0</accession>
<evidence type="ECO:0000313" key="3">
    <source>
        <dbReference type="Proteomes" id="UP000603708"/>
    </source>
</evidence>
<evidence type="ECO:0000313" key="2">
    <source>
        <dbReference type="EMBL" id="GHH85598.1"/>
    </source>
</evidence>
<keyword evidence="3" id="KW-1185">Reference proteome</keyword>
<dbReference type="EMBL" id="BNCD01000019">
    <property type="protein sequence ID" value="GHH85598.1"/>
    <property type="molecule type" value="Genomic_DNA"/>
</dbReference>
<feature type="compositionally biased region" description="Low complexity" evidence="1">
    <location>
        <begin position="16"/>
        <end position="28"/>
    </location>
</feature>
<reference evidence="2" key="2">
    <citation type="submission" date="2020-09" db="EMBL/GenBank/DDBJ databases">
        <authorList>
            <person name="Sun Q."/>
            <person name="Ohkuma M."/>
        </authorList>
    </citation>
    <scope>NUCLEOTIDE SEQUENCE</scope>
    <source>
        <strain evidence="2">JCM 5069</strain>
    </source>
</reference>
<reference evidence="2" key="1">
    <citation type="journal article" date="2014" name="Int. J. Syst. Evol. Microbiol.">
        <title>Complete genome sequence of Corynebacterium casei LMG S-19264T (=DSM 44701T), isolated from a smear-ripened cheese.</title>
        <authorList>
            <consortium name="US DOE Joint Genome Institute (JGI-PGF)"/>
            <person name="Walter F."/>
            <person name="Albersmeier A."/>
            <person name="Kalinowski J."/>
            <person name="Ruckert C."/>
        </authorList>
    </citation>
    <scope>NUCLEOTIDE SEQUENCE</scope>
    <source>
        <strain evidence="2">JCM 5069</strain>
    </source>
</reference>
<protein>
    <submittedName>
        <fullName evidence="2">Uncharacterized protein</fullName>
    </submittedName>
</protein>
<dbReference type="AlphaFoldDB" id="A0A919GIZ0"/>
<dbReference type="Proteomes" id="UP000603708">
    <property type="component" value="Unassembled WGS sequence"/>
</dbReference>